<evidence type="ECO:0000313" key="1">
    <source>
        <dbReference type="EMBL" id="AZS49468.1"/>
    </source>
</evidence>
<sequence>MATIIMCNVQELCRAICISEHCLTEIVAYGIVKPEGESVTDWVFTDQDVALIKKAVRLQRDLELDWLATALAVSLLEQIDHLHADNLYLKQRLKRLESAHIHVL</sequence>
<dbReference type="Pfam" id="PF13591">
    <property type="entry name" value="MerR_2"/>
    <property type="match status" value="1"/>
</dbReference>
<proteinExistence type="predicted"/>
<dbReference type="EMBL" id="CP029822">
    <property type="protein sequence ID" value="AZS49468.1"/>
    <property type="molecule type" value="Genomic_DNA"/>
</dbReference>
<dbReference type="RefSeq" id="WP_127161680.1">
    <property type="nucleotide sequence ID" value="NZ_CP029822.1"/>
</dbReference>
<accession>A0A3Q9JKC6</accession>
<organism evidence="1 2">
    <name type="scientific">Entomomonas moraniae</name>
    <dbReference type="NCBI Taxonomy" id="2213226"/>
    <lineage>
        <taxon>Bacteria</taxon>
        <taxon>Pseudomonadati</taxon>
        <taxon>Pseudomonadota</taxon>
        <taxon>Gammaproteobacteria</taxon>
        <taxon>Pseudomonadales</taxon>
        <taxon>Pseudomonadaceae</taxon>
        <taxon>Entomomonas</taxon>
    </lineage>
</organism>
<dbReference type="Gene3D" id="1.10.1660.10">
    <property type="match status" value="1"/>
</dbReference>
<keyword evidence="2" id="KW-1185">Reference proteome</keyword>
<name>A0A3Q9JKC6_9GAMM</name>
<dbReference type="AlphaFoldDB" id="A0A3Q9JKC6"/>
<gene>
    <name evidence="1" type="ORF">DM558_01160</name>
</gene>
<dbReference type="Proteomes" id="UP000273143">
    <property type="component" value="Chromosome"/>
</dbReference>
<reference evidence="2" key="1">
    <citation type="submission" date="2018-06" db="EMBL/GenBank/DDBJ databases">
        <title>Complete genome of Pseudomonas insecticola strain QZS01.</title>
        <authorList>
            <person name="Wang J."/>
            <person name="Su Q."/>
        </authorList>
    </citation>
    <scope>NUCLEOTIDE SEQUENCE [LARGE SCALE GENOMIC DNA]</scope>
    <source>
        <strain evidence="2">QZS01</strain>
    </source>
</reference>
<dbReference type="KEGG" id="emo:DM558_01160"/>
<evidence type="ECO:0000313" key="2">
    <source>
        <dbReference type="Proteomes" id="UP000273143"/>
    </source>
</evidence>
<protein>
    <submittedName>
        <fullName evidence="1">Chaperone modulatory protein CbpM</fullName>
    </submittedName>
</protein>